<evidence type="ECO:0000313" key="6">
    <source>
        <dbReference type="Proteomes" id="UP000520770"/>
    </source>
</evidence>
<dbReference type="PANTHER" id="PTHR21198:SF7">
    <property type="entry name" value="ASPARTATE-GLUTAMATE RACEMASE FAMILY"/>
    <property type="match status" value="1"/>
</dbReference>
<dbReference type="EMBL" id="JACIGY010000005">
    <property type="protein sequence ID" value="MBB4413370.1"/>
    <property type="molecule type" value="Genomic_DNA"/>
</dbReference>
<sequence>MKRIGLIGGMSWESTAVYYRRVNEQVRERLGGLNSADVVMRSVNFQDIVTLQKLGAWEQAAGELSKVARDLEQAGADMILICTNTMHLLADDVQNSVDVPLLHIADVTGEAVTAAGCKRPLLLATRYTMEQDFYRRRVEDKFGLDVLIPDAEDRQDVHDIIFGELCCGVVKSASHQRYLDIVAKGKAAGADSVILGCTEIGLLVSAEDFDIPTFDSTLLHADAAVDISLAAARAAKAETGLAAPIH</sequence>
<dbReference type="Proteomes" id="UP000576087">
    <property type="component" value="Unassembled WGS sequence"/>
</dbReference>
<evidence type="ECO:0000256" key="1">
    <source>
        <dbReference type="ARBA" id="ARBA00007847"/>
    </source>
</evidence>
<accession>A0A7W6WR85</accession>
<comment type="similarity">
    <text evidence="1">Belongs to the aspartate/glutamate racemases family.</text>
</comment>
<dbReference type="InterPro" id="IPR004380">
    <property type="entry name" value="Asp_race"/>
</dbReference>
<evidence type="ECO:0000313" key="7">
    <source>
        <dbReference type="Proteomes" id="UP000524535"/>
    </source>
</evidence>
<keyword evidence="7" id="KW-1185">Reference proteome</keyword>
<name>A0A7W6WR85_9HYPH</name>
<dbReference type="InterPro" id="IPR015942">
    <property type="entry name" value="Asp/Glu/hydantoin_racemase"/>
</dbReference>
<protein>
    <submittedName>
        <fullName evidence="3">Aspartate racemase</fullName>
        <ecNumber evidence="3">5.1.1.13</ecNumber>
    </submittedName>
</protein>
<proteinExistence type="inferred from homology"/>
<dbReference type="Proteomes" id="UP000520770">
    <property type="component" value="Unassembled WGS sequence"/>
</dbReference>
<dbReference type="RefSeq" id="WP_183826665.1">
    <property type="nucleotide sequence ID" value="NZ_JACIGW010000004.1"/>
</dbReference>
<evidence type="ECO:0000313" key="4">
    <source>
        <dbReference type="EMBL" id="MBB4413370.1"/>
    </source>
</evidence>
<dbReference type="SUPFAM" id="SSF53681">
    <property type="entry name" value="Aspartate/glutamate racemase"/>
    <property type="match status" value="2"/>
</dbReference>
<keyword evidence="2 3" id="KW-0413">Isomerase</keyword>
<dbReference type="AlphaFoldDB" id="A0A7W6WR85"/>
<reference evidence="6 7" key="1">
    <citation type="submission" date="2020-08" db="EMBL/GenBank/DDBJ databases">
        <title>Genomic Encyclopedia of Type Strains, Phase IV (KMG-V): Genome sequencing to study the core and pangenomes of soil and plant-associated prokaryotes.</title>
        <authorList>
            <person name="Whitman W."/>
        </authorList>
    </citation>
    <scope>NUCLEOTIDE SEQUENCE [LARGE SCALE GENOMIC DNA]</scope>
    <source>
        <strain evidence="4 7">SEMIA 444</strain>
        <strain evidence="3 6">SEMIA 448</strain>
        <strain evidence="5 8">SEMIA 452</strain>
    </source>
</reference>
<dbReference type="EC" id="5.1.1.13" evidence="3"/>
<comment type="caution">
    <text evidence="3">The sequence shown here is derived from an EMBL/GenBank/DDBJ whole genome shotgun (WGS) entry which is preliminary data.</text>
</comment>
<dbReference type="PROSITE" id="PS00924">
    <property type="entry name" value="ASP_GLU_RACEMASE_2"/>
    <property type="match status" value="1"/>
</dbReference>
<dbReference type="InterPro" id="IPR001920">
    <property type="entry name" value="Asp/Glu_race"/>
</dbReference>
<dbReference type="NCBIfam" id="TIGR00035">
    <property type="entry name" value="asp_race"/>
    <property type="match status" value="1"/>
</dbReference>
<evidence type="ECO:0000313" key="8">
    <source>
        <dbReference type="Proteomes" id="UP000576087"/>
    </source>
</evidence>
<evidence type="ECO:0000313" key="3">
    <source>
        <dbReference type="EMBL" id="MBB4350192.1"/>
    </source>
</evidence>
<dbReference type="EMBL" id="JACIGW010000004">
    <property type="protein sequence ID" value="MBB4350192.1"/>
    <property type="molecule type" value="Genomic_DNA"/>
</dbReference>
<dbReference type="Pfam" id="PF01177">
    <property type="entry name" value="Asp_Glu_race"/>
    <property type="match status" value="1"/>
</dbReference>
<organism evidence="3 6">
    <name type="scientific">Aliirhizobium cellulosilyticum</name>
    <dbReference type="NCBI Taxonomy" id="393664"/>
    <lineage>
        <taxon>Bacteria</taxon>
        <taxon>Pseudomonadati</taxon>
        <taxon>Pseudomonadota</taxon>
        <taxon>Alphaproteobacteria</taxon>
        <taxon>Hyphomicrobiales</taxon>
        <taxon>Rhizobiaceae</taxon>
        <taxon>Aliirhizobium</taxon>
    </lineage>
</organism>
<evidence type="ECO:0000313" key="5">
    <source>
        <dbReference type="EMBL" id="MBB4447691.1"/>
    </source>
</evidence>
<dbReference type="Gene3D" id="3.40.50.1860">
    <property type="match status" value="2"/>
</dbReference>
<dbReference type="EMBL" id="JACIHM010000005">
    <property type="protein sequence ID" value="MBB4447691.1"/>
    <property type="molecule type" value="Genomic_DNA"/>
</dbReference>
<dbReference type="PROSITE" id="PS00923">
    <property type="entry name" value="ASP_GLU_RACEMASE_1"/>
    <property type="match status" value="1"/>
</dbReference>
<dbReference type="GO" id="GO:0047689">
    <property type="term" value="F:aspartate racemase activity"/>
    <property type="evidence" value="ECO:0007669"/>
    <property type="project" value="UniProtKB-EC"/>
</dbReference>
<evidence type="ECO:0000256" key="2">
    <source>
        <dbReference type="ARBA" id="ARBA00023235"/>
    </source>
</evidence>
<dbReference type="PANTHER" id="PTHR21198">
    <property type="entry name" value="GLUTAMATE RACEMASE"/>
    <property type="match status" value="1"/>
</dbReference>
<gene>
    <name evidence="4" type="ORF">GGE31_003896</name>
    <name evidence="3" type="ORF">GGE33_003955</name>
    <name evidence="5" type="ORF">GGE35_003526</name>
</gene>
<dbReference type="InterPro" id="IPR033134">
    <property type="entry name" value="Asp/Glu_racemase_AS_2"/>
</dbReference>
<dbReference type="InterPro" id="IPR018187">
    <property type="entry name" value="Asp/Glu_racemase_AS_1"/>
</dbReference>
<dbReference type="Proteomes" id="UP000524535">
    <property type="component" value="Unassembled WGS sequence"/>
</dbReference>